<proteinExistence type="predicted"/>
<dbReference type="PANTHER" id="PTHR12496">
    <property type="entry name" value="CGI-41 METHYLTRANSFERASE"/>
    <property type="match status" value="1"/>
</dbReference>
<accession>A0A194PD74</accession>
<dbReference type="AlphaFoldDB" id="A0A194PD74"/>
<dbReference type="Pfam" id="PF13679">
    <property type="entry name" value="Methyltransf_32"/>
    <property type="match status" value="1"/>
</dbReference>
<dbReference type="STRING" id="66420.A0A194PD74"/>
<dbReference type="PANTHER" id="PTHR12496:SF9">
    <property type="entry name" value="METHYLTRANSFERASE-LIKE PROTEIN 25-RELATED"/>
    <property type="match status" value="1"/>
</dbReference>
<organism evidence="2 3">
    <name type="scientific">Papilio xuthus</name>
    <name type="common">Asian swallowtail butterfly</name>
    <dbReference type="NCBI Taxonomy" id="66420"/>
    <lineage>
        <taxon>Eukaryota</taxon>
        <taxon>Metazoa</taxon>
        <taxon>Ecdysozoa</taxon>
        <taxon>Arthropoda</taxon>
        <taxon>Hexapoda</taxon>
        <taxon>Insecta</taxon>
        <taxon>Pterygota</taxon>
        <taxon>Neoptera</taxon>
        <taxon>Endopterygota</taxon>
        <taxon>Lepidoptera</taxon>
        <taxon>Glossata</taxon>
        <taxon>Ditrysia</taxon>
        <taxon>Papilionoidea</taxon>
        <taxon>Papilionidae</taxon>
        <taxon>Papilioninae</taxon>
        <taxon>Papilio</taxon>
    </lineage>
</organism>
<protein>
    <submittedName>
        <fullName evidence="2">Uncharacterized protein C12orf26-like</fullName>
    </submittedName>
</protein>
<dbReference type="InterPro" id="IPR025714">
    <property type="entry name" value="Methyltranfer_dom"/>
</dbReference>
<evidence type="ECO:0000313" key="2">
    <source>
        <dbReference type="EMBL" id="KPI90958.1"/>
    </source>
</evidence>
<keyword evidence="3" id="KW-1185">Reference proteome</keyword>
<feature type="domain" description="Methyltransferase" evidence="1">
    <location>
        <begin position="327"/>
        <end position="368"/>
    </location>
</feature>
<name>A0A194PD74_PAPXU</name>
<evidence type="ECO:0000313" key="3">
    <source>
        <dbReference type="Proteomes" id="UP000053268"/>
    </source>
</evidence>
<evidence type="ECO:0000259" key="1">
    <source>
        <dbReference type="Pfam" id="PF13679"/>
    </source>
</evidence>
<reference evidence="2 3" key="1">
    <citation type="journal article" date="2015" name="Nat. Commun.">
        <title>Outbred genome sequencing and CRISPR/Cas9 gene editing in butterflies.</title>
        <authorList>
            <person name="Li X."/>
            <person name="Fan D."/>
            <person name="Zhang W."/>
            <person name="Liu G."/>
            <person name="Zhang L."/>
            <person name="Zhao L."/>
            <person name="Fang X."/>
            <person name="Chen L."/>
            <person name="Dong Y."/>
            <person name="Chen Y."/>
            <person name="Ding Y."/>
            <person name="Zhao R."/>
            <person name="Feng M."/>
            <person name="Zhu Y."/>
            <person name="Feng Y."/>
            <person name="Jiang X."/>
            <person name="Zhu D."/>
            <person name="Xiang H."/>
            <person name="Feng X."/>
            <person name="Li S."/>
            <person name="Wang J."/>
            <person name="Zhang G."/>
            <person name="Kronforst M.R."/>
            <person name="Wang W."/>
        </authorList>
    </citation>
    <scope>NUCLEOTIDE SEQUENCE [LARGE SCALE GENOMIC DNA]</scope>
    <source>
        <strain evidence="2">Ya'a_city_454_Px</strain>
        <tissue evidence="2">Whole body</tissue>
    </source>
</reference>
<gene>
    <name evidence="2" type="ORF">RR46_14462</name>
</gene>
<dbReference type="Proteomes" id="UP000053268">
    <property type="component" value="Unassembled WGS sequence"/>
</dbReference>
<dbReference type="InterPro" id="IPR052220">
    <property type="entry name" value="METTL25"/>
</dbReference>
<dbReference type="EMBL" id="KQ459606">
    <property type="protein sequence ID" value="KPI90958.1"/>
    <property type="molecule type" value="Genomic_DNA"/>
</dbReference>
<sequence>MADDTDFNDVIEDIFLSENTLCQDSYKEGFRVGSEEGNSEGYHLGYHRGAEIGRELGFYYGTVTNYLEQNKSDENQAETPSEKTIKQLEKVKGLIDTFPHNNSEHHDILALLESIRAQYKKVCAMLKISSNNPYAAMETSITKIHQNLDRILKYLNPLLPLANCHMVEFFTENHWDKLLPKNLIQTIDKWDLNYAVEKFWTYASEPENNDNCELRKWIHKAQSHNLTVNNDYCISVEDLEQHLKCWGACLPPEIKITEFMTSKKSYEVQRMSRLVASLYNATSSTHCMEAGGGRGHLLVALTLGYNVPSLTVDCDDKALKNAAQRVKIIQVSLHTCGNLGPDSLRIFSSQTSTTGLFNVPCCYHLLTEKVDADLFDVFQRDYGCETSEHGFPLSEYLKGYNLGRNARMLAAQSLDRVLHHRQLPNKSLLYRALFQIIVKTHLPKSNLKDGKLKRVASKCDNFTQYFKMADNVLSLGLFDRLPDSYLTDVSNDLNYQWKQIVMFNLLRLCLAQVIESVVLLDRLLYLFENGYRKSYIVKLFDPVMSPRCHSIVAVR</sequence>